<evidence type="ECO:0000313" key="5">
    <source>
        <dbReference type="Proteomes" id="UP000286576"/>
    </source>
</evidence>
<gene>
    <name evidence="4" type="ORF">D2V07_04040</name>
</gene>
<feature type="chain" id="PRO_5019403392" description="LPXTG cell wall anchor domain-containing protein" evidence="3">
    <location>
        <begin position="28"/>
        <end position="310"/>
    </location>
</feature>
<reference evidence="4 5" key="1">
    <citation type="submission" date="2018-08" db="EMBL/GenBank/DDBJ databases">
        <title>Erythrobacter zhengii sp.nov., a bacterium isolated from deep-sea sediment.</title>
        <authorList>
            <person name="Fang C."/>
            <person name="Wu Y.-H."/>
            <person name="Sun C."/>
            <person name="Wang H."/>
            <person name="Cheng H."/>
            <person name="Meng F.-X."/>
            <person name="Wang C.-S."/>
            <person name="Xu X.-W."/>
        </authorList>
    </citation>
    <scope>NUCLEOTIDE SEQUENCE [LARGE SCALE GENOMIC DNA]</scope>
    <source>
        <strain evidence="4 5">V18</strain>
    </source>
</reference>
<evidence type="ECO:0000256" key="3">
    <source>
        <dbReference type="SAM" id="SignalP"/>
    </source>
</evidence>
<name>A0A418NUD3_9SPHN</name>
<keyword evidence="5" id="KW-1185">Reference proteome</keyword>
<evidence type="ECO:0000256" key="1">
    <source>
        <dbReference type="SAM" id="MobiDB-lite"/>
    </source>
</evidence>
<accession>A0A418NUD3</accession>
<feature type="region of interest" description="Disordered" evidence="1">
    <location>
        <begin position="27"/>
        <end position="137"/>
    </location>
</feature>
<evidence type="ECO:0000256" key="2">
    <source>
        <dbReference type="SAM" id="Phobius"/>
    </source>
</evidence>
<evidence type="ECO:0000313" key="4">
    <source>
        <dbReference type="EMBL" id="RIV87528.1"/>
    </source>
</evidence>
<evidence type="ECO:0008006" key="6">
    <source>
        <dbReference type="Google" id="ProtNLM"/>
    </source>
</evidence>
<feature type="compositionally biased region" description="Low complexity" evidence="1">
    <location>
        <begin position="30"/>
        <end position="44"/>
    </location>
</feature>
<dbReference type="AlphaFoldDB" id="A0A418NUD3"/>
<dbReference type="Proteomes" id="UP000286576">
    <property type="component" value="Unassembled WGS sequence"/>
</dbReference>
<comment type="caution">
    <text evidence="4">The sequence shown here is derived from an EMBL/GenBank/DDBJ whole genome shotgun (WGS) entry which is preliminary data.</text>
</comment>
<feature type="transmembrane region" description="Helical" evidence="2">
    <location>
        <begin position="179"/>
        <end position="200"/>
    </location>
</feature>
<feature type="signal peptide" evidence="3">
    <location>
        <begin position="1"/>
        <end position="27"/>
    </location>
</feature>
<feature type="compositionally biased region" description="Polar residues" evidence="1">
    <location>
        <begin position="262"/>
        <end position="273"/>
    </location>
</feature>
<sequence>MAVGAMIHVIRTASATAFLLISVGAHAQDGTGQPTPTPTSQPSGVERVEGVPDDFSLEPTPGTARRNRMEPMVQPLPTATATPRQRQDTPTLVVPQPTPVPQTTVPVQPQERETAARQQPAPLVSDEPQDAAPPPQFEAQDNAAVDIAPFPVETEAPSRPVVDQALAESDTVSSTGGAWIVWLLAGLALLAAAIVGFVWFRRRGGTGMMVVEKIEPYRPTPVPEPAAEPGPTPEPVSRPEEQPEPAPAQPSGLVQAKRPAAATSSGGFVTSSIAARPRGVANASEQAPRSYKSADGRIVTSLSSGRRPRS</sequence>
<keyword evidence="2" id="KW-0472">Membrane</keyword>
<feature type="compositionally biased region" description="Pro residues" evidence="1">
    <location>
        <begin position="218"/>
        <end position="236"/>
    </location>
</feature>
<keyword evidence="2" id="KW-1133">Transmembrane helix</keyword>
<feature type="compositionally biased region" description="Low complexity" evidence="1">
    <location>
        <begin position="88"/>
        <end position="109"/>
    </location>
</feature>
<dbReference type="EMBL" id="QXFL01000002">
    <property type="protein sequence ID" value="RIV87528.1"/>
    <property type="molecule type" value="Genomic_DNA"/>
</dbReference>
<proteinExistence type="predicted"/>
<organism evidence="4 5">
    <name type="scientific">Aurantiacibacter zhengii</name>
    <dbReference type="NCBI Taxonomy" id="2307003"/>
    <lineage>
        <taxon>Bacteria</taxon>
        <taxon>Pseudomonadati</taxon>
        <taxon>Pseudomonadota</taxon>
        <taxon>Alphaproteobacteria</taxon>
        <taxon>Sphingomonadales</taxon>
        <taxon>Erythrobacteraceae</taxon>
        <taxon>Aurantiacibacter</taxon>
    </lineage>
</organism>
<keyword evidence="3" id="KW-0732">Signal</keyword>
<keyword evidence="2" id="KW-0812">Transmembrane</keyword>
<feature type="region of interest" description="Disordered" evidence="1">
    <location>
        <begin position="218"/>
        <end position="310"/>
    </location>
</feature>
<protein>
    <recommendedName>
        <fullName evidence="6">LPXTG cell wall anchor domain-containing protein</fullName>
    </recommendedName>
</protein>